<evidence type="ECO:0000313" key="2">
    <source>
        <dbReference type="Proteomes" id="UP000604001"/>
    </source>
</evidence>
<accession>A0ABR6UB19</accession>
<evidence type="ECO:0000313" key="1">
    <source>
        <dbReference type="EMBL" id="MBC2961323.1"/>
    </source>
</evidence>
<sequence>MDYYAQQVFQMRNVPNLSIADNQFMDHWEERARSDDRHYVKKQAAERRERDRAKAADVLRRIDGLQEAFVDLRRKAERNEVSWTDLAKAQRRLVRERITLEKVLESLQSSEAGIARMEADPTAYLSDFYQRFPALKDRRPNLAVDLAEDQRKRGVESLM</sequence>
<name>A0ABR6UB19_9ACTN</name>
<gene>
    <name evidence="1" type="ORF">H7344_13540</name>
</gene>
<reference evidence="1 2" key="1">
    <citation type="submission" date="2020-08" db="EMBL/GenBank/DDBJ databases">
        <title>novel species in genus Nocardioides.</title>
        <authorList>
            <person name="Zhang G."/>
        </authorList>
    </citation>
    <scope>NUCLEOTIDE SEQUENCE [LARGE SCALE GENOMIC DNA]</scope>
    <source>
        <strain evidence="1 2">SC8A-24</strain>
    </source>
</reference>
<protein>
    <submittedName>
        <fullName evidence="1">Uncharacterized protein</fullName>
    </submittedName>
</protein>
<dbReference type="RefSeq" id="WP_186346537.1">
    <property type="nucleotide sequence ID" value="NZ_BMMR01000001.1"/>
</dbReference>
<dbReference type="EMBL" id="JACMYC010000007">
    <property type="protein sequence ID" value="MBC2961323.1"/>
    <property type="molecule type" value="Genomic_DNA"/>
</dbReference>
<dbReference type="Proteomes" id="UP000604001">
    <property type="component" value="Unassembled WGS sequence"/>
</dbReference>
<comment type="caution">
    <text evidence="1">The sequence shown here is derived from an EMBL/GenBank/DDBJ whole genome shotgun (WGS) entry which is preliminary data.</text>
</comment>
<organism evidence="1 2">
    <name type="scientific">Nocardioides deserti</name>
    <dbReference type="NCBI Taxonomy" id="1588644"/>
    <lineage>
        <taxon>Bacteria</taxon>
        <taxon>Bacillati</taxon>
        <taxon>Actinomycetota</taxon>
        <taxon>Actinomycetes</taxon>
        <taxon>Propionibacteriales</taxon>
        <taxon>Nocardioidaceae</taxon>
        <taxon>Nocardioides</taxon>
    </lineage>
</organism>
<proteinExistence type="predicted"/>
<keyword evidence="2" id="KW-1185">Reference proteome</keyword>